<dbReference type="EMBL" id="CAFBQH010000109">
    <property type="protein sequence ID" value="CAB5055821.1"/>
    <property type="molecule type" value="Genomic_DNA"/>
</dbReference>
<dbReference type="AlphaFoldDB" id="A0A6J6AGI8"/>
<dbReference type="EMBL" id="CAETWZ010000076">
    <property type="protein sequence ID" value="CAB4368046.1"/>
    <property type="molecule type" value="Genomic_DNA"/>
</dbReference>
<sequence>MMKTESKNRGSLSAMVVCLVMAAISLAGLAYDGGQVVSSYMGLSDVAENAARLGGQQIIGVRDGDPHVDIDAATKAMKAYLSVRGITGVFQIRGTQVQVKVSQMISMKILGLIGISRRTVQVVRVVDVVDG</sequence>
<keyword evidence="1" id="KW-1133">Transmembrane helix</keyword>
<reference evidence="2" key="1">
    <citation type="submission" date="2020-05" db="EMBL/GenBank/DDBJ databases">
        <authorList>
            <person name="Chiriac C."/>
            <person name="Salcher M."/>
            <person name="Ghai R."/>
            <person name="Kavagutti S V."/>
        </authorList>
    </citation>
    <scope>NUCLEOTIDE SEQUENCE</scope>
</reference>
<proteinExistence type="predicted"/>
<evidence type="ECO:0000313" key="2">
    <source>
        <dbReference type="EMBL" id="CAB4368046.1"/>
    </source>
</evidence>
<protein>
    <submittedName>
        <fullName evidence="2">Unannotated protein</fullName>
    </submittedName>
</protein>
<keyword evidence="1" id="KW-0812">Transmembrane</keyword>
<feature type="transmembrane region" description="Helical" evidence="1">
    <location>
        <begin position="12"/>
        <end position="31"/>
    </location>
</feature>
<name>A0A6J6AGI8_9ZZZZ</name>
<organism evidence="2">
    <name type="scientific">freshwater metagenome</name>
    <dbReference type="NCBI Taxonomy" id="449393"/>
    <lineage>
        <taxon>unclassified sequences</taxon>
        <taxon>metagenomes</taxon>
        <taxon>ecological metagenomes</taxon>
    </lineage>
</organism>
<evidence type="ECO:0000313" key="3">
    <source>
        <dbReference type="EMBL" id="CAB5055821.1"/>
    </source>
</evidence>
<evidence type="ECO:0000256" key="1">
    <source>
        <dbReference type="SAM" id="Phobius"/>
    </source>
</evidence>
<keyword evidence="1" id="KW-0472">Membrane</keyword>
<accession>A0A6J6AGI8</accession>
<gene>
    <name evidence="2" type="ORF">UFOPK4179_00840</name>
    <name evidence="3" type="ORF">UFOPK4293_01418</name>
</gene>